<sequence>MHLWGKDFFKRVDDACKGSVVVDVDIVERCHLQWTRILVSLISVKEDCTMLESKDDNKGRSCMARSPLSSPYNNNLMALGLDEGWLLSLLFRPLLGHALPVEVAQSLLVEVDGFTDGIESKISPFAFVLGVELPLHLGFLLRSKMRALYWFWLIALLHKGSKSRGLQYNVRAMMVDMWVCFSNKGLGLDFPVTHSNDAKCTNLESCSEVGVLREGSPRKDSMGVKNVVLMRTSSTYHLGI</sequence>
<dbReference type="EMBL" id="QGNW01002010">
    <property type="protein sequence ID" value="RVW26438.1"/>
    <property type="molecule type" value="Genomic_DNA"/>
</dbReference>
<organism evidence="1 2">
    <name type="scientific">Vitis vinifera</name>
    <name type="common">Grape</name>
    <dbReference type="NCBI Taxonomy" id="29760"/>
    <lineage>
        <taxon>Eukaryota</taxon>
        <taxon>Viridiplantae</taxon>
        <taxon>Streptophyta</taxon>
        <taxon>Embryophyta</taxon>
        <taxon>Tracheophyta</taxon>
        <taxon>Spermatophyta</taxon>
        <taxon>Magnoliopsida</taxon>
        <taxon>eudicotyledons</taxon>
        <taxon>Gunneridae</taxon>
        <taxon>Pentapetalae</taxon>
        <taxon>rosids</taxon>
        <taxon>Vitales</taxon>
        <taxon>Vitaceae</taxon>
        <taxon>Viteae</taxon>
        <taxon>Vitis</taxon>
    </lineage>
</organism>
<gene>
    <name evidence="1" type="ORF">CK203_086135</name>
</gene>
<reference evidence="1 2" key="1">
    <citation type="journal article" date="2018" name="PLoS Genet.">
        <title>Population sequencing reveals clonal diversity and ancestral inbreeding in the grapevine cultivar Chardonnay.</title>
        <authorList>
            <person name="Roach M.J."/>
            <person name="Johnson D.L."/>
            <person name="Bohlmann J."/>
            <person name="van Vuuren H.J."/>
            <person name="Jones S.J."/>
            <person name="Pretorius I.S."/>
            <person name="Schmidt S.A."/>
            <person name="Borneman A.R."/>
        </authorList>
    </citation>
    <scope>NUCLEOTIDE SEQUENCE [LARGE SCALE GENOMIC DNA]</scope>
    <source>
        <strain evidence="2">cv. Chardonnay</strain>
        <tissue evidence="1">Leaf</tissue>
    </source>
</reference>
<dbReference type="AlphaFoldDB" id="A0A438CTA8"/>
<accession>A0A438CTA8</accession>
<evidence type="ECO:0000313" key="1">
    <source>
        <dbReference type="EMBL" id="RVW26438.1"/>
    </source>
</evidence>
<evidence type="ECO:0000313" key="2">
    <source>
        <dbReference type="Proteomes" id="UP000288805"/>
    </source>
</evidence>
<dbReference type="Proteomes" id="UP000288805">
    <property type="component" value="Unassembled WGS sequence"/>
</dbReference>
<name>A0A438CTA8_VITVI</name>
<protein>
    <submittedName>
        <fullName evidence="1">Uncharacterized protein</fullName>
    </submittedName>
</protein>
<proteinExistence type="predicted"/>
<comment type="caution">
    <text evidence="1">The sequence shown here is derived from an EMBL/GenBank/DDBJ whole genome shotgun (WGS) entry which is preliminary data.</text>
</comment>